<sequence>MELKDCLYLQPTLFNTWGDMKHIFLEKFFPTSRTTTIKKEIYGIRQLIRLFYWYKSSQIFALQFSVHISLGKSYDNHQ</sequence>
<dbReference type="AlphaFoldDB" id="A0A371EWE8"/>
<feature type="non-terminal residue" evidence="1">
    <location>
        <position position="78"/>
    </location>
</feature>
<feature type="non-terminal residue" evidence="1">
    <location>
        <position position="1"/>
    </location>
</feature>
<dbReference type="EMBL" id="QJKJ01011747">
    <property type="protein sequence ID" value="RDX70324.1"/>
    <property type="molecule type" value="Genomic_DNA"/>
</dbReference>
<protein>
    <recommendedName>
        <fullName evidence="3">Retrotransposon gag domain-containing protein</fullName>
    </recommendedName>
</protein>
<evidence type="ECO:0000313" key="2">
    <source>
        <dbReference type="Proteomes" id="UP000257109"/>
    </source>
</evidence>
<reference evidence="1" key="1">
    <citation type="submission" date="2018-05" db="EMBL/GenBank/DDBJ databases">
        <title>Draft genome of Mucuna pruriens seed.</title>
        <authorList>
            <person name="Nnadi N.E."/>
            <person name="Vos R."/>
            <person name="Hasami M.H."/>
            <person name="Devisetty U.K."/>
            <person name="Aguiy J.C."/>
        </authorList>
    </citation>
    <scope>NUCLEOTIDE SEQUENCE [LARGE SCALE GENOMIC DNA]</scope>
    <source>
        <strain evidence="1">JCA_2017</strain>
    </source>
</reference>
<dbReference type="Proteomes" id="UP000257109">
    <property type="component" value="Unassembled WGS sequence"/>
</dbReference>
<organism evidence="1 2">
    <name type="scientific">Mucuna pruriens</name>
    <name type="common">Velvet bean</name>
    <name type="synonym">Dolichos pruriens</name>
    <dbReference type="NCBI Taxonomy" id="157652"/>
    <lineage>
        <taxon>Eukaryota</taxon>
        <taxon>Viridiplantae</taxon>
        <taxon>Streptophyta</taxon>
        <taxon>Embryophyta</taxon>
        <taxon>Tracheophyta</taxon>
        <taxon>Spermatophyta</taxon>
        <taxon>Magnoliopsida</taxon>
        <taxon>eudicotyledons</taxon>
        <taxon>Gunneridae</taxon>
        <taxon>Pentapetalae</taxon>
        <taxon>rosids</taxon>
        <taxon>fabids</taxon>
        <taxon>Fabales</taxon>
        <taxon>Fabaceae</taxon>
        <taxon>Papilionoideae</taxon>
        <taxon>50 kb inversion clade</taxon>
        <taxon>NPAAA clade</taxon>
        <taxon>indigoferoid/millettioid clade</taxon>
        <taxon>Phaseoleae</taxon>
        <taxon>Mucuna</taxon>
    </lineage>
</organism>
<comment type="caution">
    <text evidence="1">The sequence shown here is derived from an EMBL/GenBank/DDBJ whole genome shotgun (WGS) entry which is preliminary data.</text>
</comment>
<accession>A0A371EWE8</accession>
<gene>
    <name evidence="1" type="ORF">CR513_50448</name>
</gene>
<proteinExistence type="predicted"/>
<dbReference type="OrthoDB" id="1305902at2759"/>
<evidence type="ECO:0008006" key="3">
    <source>
        <dbReference type="Google" id="ProtNLM"/>
    </source>
</evidence>
<name>A0A371EWE8_MUCPR</name>
<keyword evidence="2" id="KW-1185">Reference proteome</keyword>
<evidence type="ECO:0000313" key="1">
    <source>
        <dbReference type="EMBL" id="RDX70324.1"/>
    </source>
</evidence>